<accession>A0A127PXI8</accession>
<evidence type="ECO:0000313" key="3">
    <source>
        <dbReference type="EMBL" id="AMP02459.1"/>
    </source>
</evidence>
<dbReference type="GO" id="GO:0006508">
    <property type="term" value="P:proteolysis"/>
    <property type="evidence" value="ECO:0007669"/>
    <property type="project" value="UniProtKB-KW"/>
</dbReference>
<dbReference type="GO" id="GO:0004175">
    <property type="term" value="F:endopeptidase activity"/>
    <property type="evidence" value="ECO:0007669"/>
    <property type="project" value="UniProtKB-ARBA"/>
</dbReference>
<keyword evidence="3" id="KW-0378">Hydrolase</keyword>
<keyword evidence="1" id="KW-0472">Membrane</keyword>
<dbReference type="RefSeq" id="WP_061935423.1">
    <property type="nucleotide sequence ID" value="NZ_CP013234.1"/>
</dbReference>
<dbReference type="PATRIC" id="fig|279113.9.peg.60"/>
<keyword evidence="1" id="KW-1133">Transmembrane helix</keyword>
<feature type="transmembrane region" description="Helical" evidence="1">
    <location>
        <begin position="161"/>
        <end position="183"/>
    </location>
</feature>
<dbReference type="STRING" id="279113.CPter91_0060"/>
<feature type="transmembrane region" description="Helical" evidence="1">
    <location>
        <begin position="281"/>
        <end position="300"/>
    </location>
</feature>
<dbReference type="GO" id="GO:0080120">
    <property type="term" value="P:CAAX-box protein maturation"/>
    <property type="evidence" value="ECO:0007669"/>
    <property type="project" value="UniProtKB-ARBA"/>
</dbReference>
<sequence>MPISALTALTFILLAAAICAVWLPTVRIDQHSGQYSGQYMAPPWLMLFIAAGGCGLAAGVLNAWSAAALAVFCCIAYLASRARQASLPCILLTSAAALVALALALHRLPGFNNPLLISDLTLSSGAVPFSQYANFDKGAAGLLLLAFLCRRADSAAAWRALLKKTWLAALASAIAVLGTAIWVGYVKADFKLSQITALFLAVNLFFTVVAEEAFFRGLLQDRLTAALARFRYGPLTALVCGALLFGAAHAAGGAVYVMLATIAGLGYGYAYYATQRVEAPIIVHIVVNAVHFIGFTYPFLR</sequence>
<feature type="transmembrane region" description="Helical" evidence="1">
    <location>
        <begin position="129"/>
        <end position="149"/>
    </location>
</feature>
<protein>
    <submittedName>
        <fullName evidence="3">CAAX protease self-immunity family protein</fullName>
    </submittedName>
</protein>
<keyword evidence="1" id="KW-0812">Transmembrane</keyword>
<organism evidence="3 4">
    <name type="scientific">Collimonas pratensis</name>
    <dbReference type="NCBI Taxonomy" id="279113"/>
    <lineage>
        <taxon>Bacteria</taxon>
        <taxon>Pseudomonadati</taxon>
        <taxon>Pseudomonadota</taxon>
        <taxon>Betaproteobacteria</taxon>
        <taxon>Burkholderiales</taxon>
        <taxon>Oxalobacteraceae</taxon>
        <taxon>Collimonas</taxon>
    </lineage>
</organism>
<evidence type="ECO:0000313" key="4">
    <source>
        <dbReference type="Proteomes" id="UP000074561"/>
    </source>
</evidence>
<feature type="transmembrane region" description="Helical" evidence="1">
    <location>
        <begin position="236"/>
        <end position="269"/>
    </location>
</feature>
<dbReference type="KEGG" id="cpra:CPter91_0060"/>
<dbReference type="Pfam" id="PF02517">
    <property type="entry name" value="Rce1-like"/>
    <property type="match status" value="1"/>
</dbReference>
<keyword evidence="3" id="KW-0645">Protease</keyword>
<reference evidence="3 4" key="1">
    <citation type="submission" date="2015-11" db="EMBL/GenBank/DDBJ databases">
        <title>Exploring the genomic traits of fungus-feeding bacterial genus Collimonas.</title>
        <authorList>
            <person name="Song C."/>
            <person name="Schmidt R."/>
            <person name="de Jager V."/>
            <person name="Krzyzanowska D."/>
            <person name="Jongedijk E."/>
            <person name="Cankar K."/>
            <person name="Beekwilder J."/>
            <person name="van Veen A."/>
            <person name="de Boer W."/>
            <person name="van Veen J.A."/>
            <person name="Garbeva P."/>
        </authorList>
    </citation>
    <scope>NUCLEOTIDE SEQUENCE [LARGE SCALE GENOMIC DNA]</scope>
    <source>
        <strain evidence="3 4">Ter91</strain>
    </source>
</reference>
<feature type="transmembrane region" description="Helical" evidence="1">
    <location>
        <begin position="44"/>
        <end position="77"/>
    </location>
</feature>
<name>A0A127PXI8_9BURK</name>
<dbReference type="EMBL" id="CP013234">
    <property type="protein sequence ID" value="AMP02459.1"/>
    <property type="molecule type" value="Genomic_DNA"/>
</dbReference>
<proteinExistence type="predicted"/>
<feature type="transmembrane region" description="Helical" evidence="1">
    <location>
        <begin position="89"/>
        <end position="109"/>
    </location>
</feature>
<dbReference type="Proteomes" id="UP000074561">
    <property type="component" value="Chromosome"/>
</dbReference>
<feature type="transmembrane region" description="Helical" evidence="1">
    <location>
        <begin position="195"/>
        <end position="215"/>
    </location>
</feature>
<evidence type="ECO:0000259" key="2">
    <source>
        <dbReference type="Pfam" id="PF02517"/>
    </source>
</evidence>
<dbReference type="AlphaFoldDB" id="A0A127PXI8"/>
<feature type="domain" description="CAAX prenyl protease 2/Lysostaphin resistance protein A-like" evidence="2">
    <location>
        <begin position="196"/>
        <end position="290"/>
    </location>
</feature>
<evidence type="ECO:0000256" key="1">
    <source>
        <dbReference type="SAM" id="Phobius"/>
    </source>
</evidence>
<dbReference type="InterPro" id="IPR003675">
    <property type="entry name" value="Rce1/LyrA-like_dom"/>
</dbReference>
<gene>
    <name evidence="3" type="ORF">CPter91_0060</name>
</gene>
<dbReference type="OrthoDB" id="5322702at2"/>